<name>A0A9P0QBI1_ACAOB</name>
<accession>A0A9P0QBI1</accession>
<dbReference type="EMBL" id="CAKOFQ010008957">
    <property type="protein sequence ID" value="CAH2016591.1"/>
    <property type="molecule type" value="Genomic_DNA"/>
</dbReference>
<reference evidence="1" key="1">
    <citation type="submission" date="2022-03" db="EMBL/GenBank/DDBJ databases">
        <authorList>
            <person name="Sayadi A."/>
        </authorList>
    </citation>
    <scope>NUCLEOTIDE SEQUENCE</scope>
</reference>
<evidence type="ECO:0000313" key="2">
    <source>
        <dbReference type="Proteomes" id="UP001152888"/>
    </source>
</evidence>
<sequence length="54" mass="5664">MALGVGRLPCCAGPARHIISSLGGLRLSSAQGVHQKCEDQGSETSDSKQQITKR</sequence>
<dbReference type="Proteomes" id="UP001152888">
    <property type="component" value="Unassembled WGS sequence"/>
</dbReference>
<protein>
    <submittedName>
        <fullName evidence="1">Uncharacterized protein</fullName>
    </submittedName>
</protein>
<gene>
    <name evidence="1" type="ORF">ACAOBT_LOCUS35479</name>
</gene>
<organism evidence="1 2">
    <name type="scientific">Acanthoscelides obtectus</name>
    <name type="common">Bean weevil</name>
    <name type="synonym">Bruchus obtectus</name>
    <dbReference type="NCBI Taxonomy" id="200917"/>
    <lineage>
        <taxon>Eukaryota</taxon>
        <taxon>Metazoa</taxon>
        <taxon>Ecdysozoa</taxon>
        <taxon>Arthropoda</taxon>
        <taxon>Hexapoda</taxon>
        <taxon>Insecta</taxon>
        <taxon>Pterygota</taxon>
        <taxon>Neoptera</taxon>
        <taxon>Endopterygota</taxon>
        <taxon>Coleoptera</taxon>
        <taxon>Polyphaga</taxon>
        <taxon>Cucujiformia</taxon>
        <taxon>Chrysomeloidea</taxon>
        <taxon>Chrysomelidae</taxon>
        <taxon>Bruchinae</taxon>
        <taxon>Bruchini</taxon>
        <taxon>Acanthoscelides</taxon>
    </lineage>
</organism>
<comment type="caution">
    <text evidence="1">The sequence shown here is derived from an EMBL/GenBank/DDBJ whole genome shotgun (WGS) entry which is preliminary data.</text>
</comment>
<evidence type="ECO:0000313" key="1">
    <source>
        <dbReference type="EMBL" id="CAH2016591.1"/>
    </source>
</evidence>
<dbReference type="AlphaFoldDB" id="A0A9P0QBI1"/>
<proteinExistence type="predicted"/>
<keyword evidence="2" id="KW-1185">Reference proteome</keyword>